<sequence>MTTDHRPRPTGLALTHEVGSAITVHLDGIAILRYTYRPDTVQRESPKPYLHPVRTAGGALVTLARPHDHVWHTGIAWALPHVGDDNFWGGPTFTGTAYEQLANNGRSEHVAVTDLRADPDEVRFAHTLAWTAEDGRHLVDEERALTVRPAAGDWTLTFETRMRNVSGRDLSIGSPTTKGRENAGYGGLFWRGPRSFTGGTLHTPDGSGGEEFRGTRHAWMGFTGLHDGTAAASSIVIVDDLRNPAHPPQWFARTEEFAGLCPAPFFSEELPFGVDETLEFRYAVVVADGAAGDGRAAALAASGRDALERSRSGRADHHDSAPTIAPAAPTRKDPHA</sequence>
<feature type="compositionally biased region" description="Basic and acidic residues" evidence="1">
    <location>
        <begin position="305"/>
        <end position="320"/>
    </location>
</feature>
<dbReference type="Pfam" id="PF14100">
    <property type="entry name" value="DUF6807"/>
    <property type="match status" value="1"/>
</dbReference>
<accession>A0A3N2C5M5</accession>
<proteinExistence type="predicted"/>
<gene>
    <name evidence="2" type="ORF">EDD42_2901</name>
</gene>
<protein>
    <submittedName>
        <fullName evidence="2">Methane monooxygenase PmoA-like</fullName>
    </submittedName>
</protein>
<comment type="caution">
    <text evidence="2">The sequence shown here is derived from an EMBL/GenBank/DDBJ whole genome shotgun (WGS) entry which is preliminary data.</text>
</comment>
<keyword evidence="3" id="KW-1185">Reference proteome</keyword>
<evidence type="ECO:0000313" key="3">
    <source>
        <dbReference type="Proteomes" id="UP000266915"/>
    </source>
</evidence>
<keyword evidence="2" id="KW-0503">Monooxygenase</keyword>
<dbReference type="AlphaFoldDB" id="A0A3N2C5M5"/>
<organism evidence="2 3">
    <name type="scientific">Plantibacter flavus</name>
    <dbReference type="NCBI Taxonomy" id="150123"/>
    <lineage>
        <taxon>Bacteria</taxon>
        <taxon>Bacillati</taxon>
        <taxon>Actinomycetota</taxon>
        <taxon>Actinomycetes</taxon>
        <taxon>Micrococcales</taxon>
        <taxon>Microbacteriaceae</taxon>
        <taxon>Plantibacter</taxon>
    </lineage>
</organism>
<evidence type="ECO:0000313" key="2">
    <source>
        <dbReference type="EMBL" id="ROR82805.1"/>
    </source>
</evidence>
<dbReference type="Proteomes" id="UP000266915">
    <property type="component" value="Unassembled WGS sequence"/>
</dbReference>
<dbReference type="EMBL" id="RKHL01000001">
    <property type="protein sequence ID" value="ROR82805.1"/>
    <property type="molecule type" value="Genomic_DNA"/>
</dbReference>
<evidence type="ECO:0000256" key="1">
    <source>
        <dbReference type="SAM" id="MobiDB-lite"/>
    </source>
</evidence>
<dbReference type="GO" id="GO:0004497">
    <property type="term" value="F:monooxygenase activity"/>
    <property type="evidence" value="ECO:0007669"/>
    <property type="project" value="UniProtKB-KW"/>
</dbReference>
<name>A0A3N2C5M5_9MICO</name>
<keyword evidence="2" id="KW-0560">Oxidoreductase</keyword>
<dbReference type="InterPro" id="IPR029475">
    <property type="entry name" value="DUF6807"/>
</dbReference>
<dbReference type="RefSeq" id="WP_085512697.1">
    <property type="nucleotide sequence ID" value="NZ_FXAP01000004.1"/>
</dbReference>
<feature type="region of interest" description="Disordered" evidence="1">
    <location>
        <begin position="303"/>
        <end position="336"/>
    </location>
</feature>
<reference evidence="2 3" key="1">
    <citation type="submission" date="2018-11" db="EMBL/GenBank/DDBJ databases">
        <title>Sequencing the genomes of 1000 actinobacteria strains.</title>
        <authorList>
            <person name="Klenk H.-P."/>
        </authorList>
    </citation>
    <scope>NUCLEOTIDE SEQUENCE [LARGE SCALE GENOMIC DNA]</scope>
    <source>
        <strain evidence="2 3">DSM 14012</strain>
    </source>
</reference>